<dbReference type="OrthoDB" id="20772at2759"/>
<dbReference type="EMBL" id="ML976002">
    <property type="protein sequence ID" value="KAF1946606.1"/>
    <property type="molecule type" value="Genomic_DNA"/>
</dbReference>
<dbReference type="Proteomes" id="UP000800038">
    <property type="component" value="Unassembled WGS sequence"/>
</dbReference>
<feature type="compositionally biased region" description="Pro residues" evidence="1">
    <location>
        <begin position="352"/>
        <end position="366"/>
    </location>
</feature>
<keyword evidence="4" id="KW-1185">Reference proteome</keyword>
<feature type="region of interest" description="Disordered" evidence="1">
    <location>
        <begin position="1"/>
        <end position="117"/>
    </location>
</feature>
<feature type="compositionally biased region" description="Low complexity" evidence="1">
    <location>
        <begin position="143"/>
        <end position="152"/>
    </location>
</feature>
<dbReference type="Pfam" id="PF17283">
    <property type="entry name" value="Zn_ribbon_SprT"/>
    <property type="match status" value="1"/>
</dbReference>
<dbReference type="PANTHER" id="PTHR23099:SF0">
    <property type="entry name" value="GERM CELL NUCLEAR ACIDIC PROTEIN"/>
    <property type="match status" value="1"/>
</dbReference>
<proteinExistence type="predicted"/>
<feature type="compositionally biased region" description="Low complexity" evidence="1">
    <location>
        <begin position="314"/>
        <end position="329"/>
    </location>
</feature>
<dbReference type="InterPro" id="IPR006640">
    <property type="entry name" value="SprT-like_domain"/>
</dbReference>
<evidence type="ECO:0000256" key="1">
    <source>
        <dbReference type="SAM" id="MobiDB-lite"/>
    </source>
</evidence>
<evidence type="ECO:0000313" key="3">
    <source>
        <dbReference type="EMBL" id="KAF1946606.1"/>
    </source>
</evidence>
<feature type="compositionally biased region" description="Acidic residues" evidence="1">
    <location>
        <begin position="199"/>
        <end position="214"/>
    </location>
</feature>
<reference evidence="3" key="1">
    <citation type="journal article" date="2020" name="Stud. Mycol.">
        <title>101 Dothideomycetes genomes: a test case for predicting lifestyles and emergence of pathogens.</title>
        <authorList>
            <person name="Haridas S."/>
            <person name="Albert R."/>
            <person name="Binder M."/>
            <person name="Bloem J."/>
            <person name="Labutti K."/>
            <person name="Salamov A."/>
            <person name="Andreopoulos B."/>
            <person name="Baker S."/>
            <person name="Barry K."/>
            <person name="Bills G."/>
            <person name="Bluhm B."/>
            <person name="Cannon C."/>
            <person name="Castanera R."/>
            <person name="Culley D."/>
            <person name="Daum C."/>
            <person name="Ezra D."/>
            <person name="Gonzalez J."/>
            <person name="Henrissat B."/>
            <person name="Kuo A."/>
            <person name="Liang C."/>
            <person name="Lipzen A."/>
            <person name="Lutzoni F."/>
            <person name="Magnuson J."/>
            <person name="Mondo S."/>
            <person name="Nolan M."/>
            <person name="Ohm R."/>
            <person name="Pangilinan J."/>
            <person name="Park H.-J."/>
            <person name="Ramirez L."/>
            <person name="Alfaro M."/>
            <person name="Sun H."/>
            <person name="Tritt A."/>
            <person name="Yoshinaga Y."/>
            <person name="Zwiers L.-H."/>
            <person name="Turgeon B."/>
            <person name="Goodwin S."/>
            <person name="Spatafora J."/>
            <person name="Crous P."/>
            <person name="Grigoriev I."/>
        </authorList>
    </citation>
    <scope>NUCLEOTIDE SEQUENCE</scope>
    <source>
        <strain evidence="3">CBS 161.51</strain>
    </source>
</reference>
<dbReference type="InterPro" id="IPR035240">
    <property type="entry name" value="SprT_Zn_ribbon"/>
</dbReference>
<protein>
    <recommendedName>
        <fullName evidence="2">SprT-like domain-containing protein</fullName>
    </recommendedName>
</protein>
<dbReference type="AlphaFoldDB" id="A0A6A5T783"/>
<feature type="compositionally biased region" description="Basic residues" evidence="1">
    <location>
        <begin position="452"/>
        <end position="461"/>
    </location>
</feature>
<feature type="compositionally biased region" description="Basic and acidic residues" evidence="1">
    <location>
        <begin position="155"/>
        <end position="164"/>
    </location>
</feature>
<feature type="compositionally biased region" description="Acidic residues" evidence="1">
    <location>
        <begin position="165"/>
        <end position="191"/>
    </location>
</feature>
<name>A0A6A5T783_9PLEO</name>
<evidence type="ECO:0000259" key="2">
    <source>
        <dbReference type="SMART" id="SM00731"/>
    </source>
</evidence>
<feature type="region of interest" description="Disordered" evidence="1">
    <location>
        <begin position="298"/>
        <end position="390"/>
    </location>
</feature>
<gene>
    <name evidence="3" type="ORF">EJ02DRAFT_335478</name>
</gene>
<dbReference type="GO" id="GO:0006950">
    <property type="term" value="P:response to stress"/>
    <property type="evidence" value="ECO:0007669"/>
    <property type="project" value="UniProtKB-ARBA"/>
</dbReference>
<organism evidence="3 4">
    <name type="scientific">Clathrospora elynae</name>
    <dbReference type="NCBI Taxonomy" id="706981"/>
    <lineage>
        <taxon>Eukaryota</taxon>
        <taxon>Fungi</taxon>
        <taxon>Dikarya</taxon>
        <taxon>Ascomycota</taxon>
        <taxon>Pezizomycotina</taxon>
        <taxon>Dothideomycetes</taxon>
        <taxon>Pleosporomycetidae</taxon>
        <taxon>Pleosporales</taxon>
        <taxon>Diademaceae</taxon>
        <taxon>Clathrospora</taxon>
    </lineage>
</organism>
<dbReference type="Pfam" id="PF10263">
    <property type="entry name" value="SprT-like"/>
    <property type="match status" value="1"/>
</dbReference>
<sequence>MPPETRSTRTSPRKATLRYTSSQEDEDLALVPKISRRALRPTESSQNAEELCRIPKTTTASDALTPRKQRRLRPVESNSRLLRKLSDESLASPEKKHGRERRVRSGTTDTDVGKRQGLMYAKSLARSVVNKQAQKGRIDVVGEAEAQEAAQQPRNKREERKEEVLEVEANEEAETSLLCGDEEAETLDPNEEAGTQETPDVEMIEISDDDEEPVVDARNRRQQPHTRRVASDSEEDESEIRAPQPVNHFRQPSFQVPDLIPVHLPAQETSNLMSMRPPHRKGHSTITNWAQEVIDLTDSPEPSAPVVLPPTNHARSSSFAAFSSRPTSSESNGPLAMLTYSPTPTKLRSPRKAPPISRPSTPPLLPASPSKLVSPSKKKPAIPKAADLDGRPSLDAFWNLTAVNDWNDQHSPSKPLVSPKKQKWREDIVRMMEGIALEDSSDEGYESPTISPKKKATRSPAKKQQPTAVDAAPNVKQIREQRKAFAERKHAIAEAFLVELDTTISSGRILALSKPTGGIKLVWSKTLKTTAGRANWRREQIRIRTGPLPTDMRLEIRHHCSIELAEKVIDDEERLYNVLAHEFCHLTTFMISEVRDNPHGAEFKAWGRKATQAFQEKGVEVTTKHSYQIEYKYVWECVGCGYEFKRHSKSVDPARHSCGRCKGKLAQTKPTPRGVGAGVVGKDGKREKSEYQVFVKANFGRVKKELAAKGADAQIGRVMEVVAAEYRMMKGTKDVPIKTEVIDLEAALDELKI</sequence>
<evidence type="ECO:0000313" key="4">
    <source>
        <dbReference type="Proteomes" id="UP000800038"/>
    </source>
</evidence>
<accession>A0A6A5T783</accession>
<feature type="domain" description="SprT-like" evidence="2">
    <location>
        <begin position="495"/>
        <end position="668"/>
    </location>
</feature>
<dbReference type="PANTHER" id="PTHR23099">
    <property type="entry name" value="TRANSCRIPTIONAL REGULATOR"/>
    <property type="match status" value="1"/>
</dbReference>
<feature type="region of interest" description="Disordered" evidence="1">
    <location>
        <begin position="439"/>
        <end position="472"/>
    </location>
</feature>
<feature type="region of interest" description="Disordered" evidence="1">
    <location>
        <begin position="129"/>
        <end position="253"/>
    </location>
</feature>
<dbReference type="GO" id="GO:0005634">
    <property type="term" value="C:nucleus"/>
    <property type="evidence" value="ECO:0007669"/>
    <property type="project" value="TreeGrafter"/>
</dbReference>
<dbReference type="SMART" id="SM00731">
    <property type="entry name" value="SprT"/>
    <property type="match status" value="1"/>
</dbReference>